<name>A0ABV6ME08_9ACTN</name>
<dbReference type="PROSITE" id="PS51898">
    <property type="entry name" value="TYR_RECOMBINASE"/>
    <property type="match status" value="1"/>
</dbReference>
<feature type="domain" description="Tyr recombinase" evidence="5">
    <location>
        <begin position="229"/>
        <end position="445"/>
    </location>
</feature>
<evidence type="ECO:0000259" key="5">
    <source>
        <dbReference type="PROSITE" id="PS51898"/>
    </source>
</evidence>
<dbReference type="InterPro" id="IPR050808">
    <property type="entry name" value="Phage_Integrase"/>
</dbReference>
<keyword evidence="2" id="KW-0229">DNA integration</keyword>
<keyword evidence="7" id="KW-1185">Reference proteome</keyword>
<dbReference type="InterPro" id="IPR010998">
    <property type="entry name" value="Integrase_recombinase_N"/>
</dbReference>
<dbReference type="Proteomes" id="UP001589867">
    <property type="component" value="Unassembled WGS sequence"/>
</dbReference>
<dbReference type="InterPro" id="IPR013762">
    <property type="entry name" value="Integrase-like_cat_sf"/>
</dbReference>
<evidence type="ECO:0000313" key="7">
    <source>
        <dbReference type="Proteomes" id="UP001589867"/>
    </source>
</evidence>
<organism evidence="6 7">
    <name type="scientific">Phytohabitans kaempferiae</name>
    <dbReference type="NCBI Taxonomy" id="1620943"/>
    <lineage>
        <taxon>Bacteria</taxon>
        <taxon>Bacillati</taxon>
        <taxon>Actinomycetota</taxon>
        <taxon>Actinomycetes</taxon>
        <taxon>Micromonosporales</taxon>
        <taxon>Micromonosporaceae</taxon>
    </lineage>
</organism>
<protein>
    <submittedName>
        <fullName evidence="6">Tyrosine-type recombinase/integrase</fullName>
    </submittedName>
</protein>
<evidence type="ECO:0000256" key="4">
    <source>
        <dbReference type="ARBA" id="ARBA00023172"/>
    </source>
</evidence>
<dbReference type="Gene3D" id="1.10.443.10">
    <property type="entry name" value="Intergrase catalytic core"/>
    <property type="match status" value="1"/>
</dbReference>
<dbReference type="PANTHER" id="PTHR30629:SF2">
    <property type="entry name" value="PROPHAGE INTEGRASE INTS-RELATED"/>
    <property type="match status" value="1"/>
</dbReference>
<sequence length="465" mass="52675">MNRPYVYRGRKIPGIYQRCTAKCGPDKCAQHRWQYEIELPPGPDGTRQRDVKGGFETAREALDARAEVLREFKAGNRPLDPKLTLGEWLPKWLAARVERGELRDGTVEDYQDSITRFLIPRLGHMKLVELRAAHITAAYDAMRRDRVAEIKAAEEINAQRRAEAQAKNKVKHSGRPRVPRLVRVPRTLGPHTMRRIHNTLSGALKSATRAGLIPRNPAPDAELPKVVMPKVKVWTAEQLGTFLDAIEGQRLYPLYHLAAFAGMRRGELCGISWDDVDLDHGRIVVAWQITDKSYRNARRAEKEGKRGRYRSKPKTRAGEDRIVDLDDVSVNVLREWRETQDRERREWGKAYATPPDEGGPLVFTREDGRPLDPKVTHLKFVRLVKEAGLSHLKLHGLRHMNISLQLEAGVSETIIAMRVGHTSPELIRSTYGHLIGTIGKRAAEATAALIPLKRKAEEPKIKKAS</sequence>
<reference evidence="6 7" key="1">
    <citation type="submission" date="2024-09" db="EMBL/GenBank/DDBJ databases">
        <authorList>
            <person name="Sun Q."/>
            <person name="Mori K."/>
        </authorList>
    </citation>
    <scope>NUCLEOTIDE SEQUENCE [LARGE SCALE GENOMIC DNA]</scope>
    <source>
        <strain evidence="6 7">TBRC 3947</strain>
    </source>
</reference>
<comment type="caution">
    <text evidence="6">The sequence shown here is derived from an EMBL/GenBank/DDBJ whole genome shotgun (WGS) entry which is preliminary data.</text>
</comment>
<evidence type="ECO:0000256" key="2">
    <source>
        <dbReference type="ARBA" id="ARBA00022908"/>
    </source>
</evidence>
<evidence type="ECO:0000313" key="6">
    <source>
        <dbReference type="EMBL" id="MFC0532831.1"/>
    </source>
</evidence>
<keyword evidence="4" id="KW-0233">DNA recombination</keyword>
<dbReference type="RefSeq" id="WP_377259644.1">
    <property type="nucleotide sequence ID" value="NZ_JBHLUH010000077.1"/>
</dbReference>
<dbReference type="Pfam" id="PF00589">
    <property type="entry name" value="Phage_integrase"/>
    <property type="match status" value="1"/>
</dbReference>
<comment type="similarity">
    <text evidence="1">Belongs to the 'phage' integrase family.</text>
</comment>
<dbReference type="EMBL" id="JBHLUH010000077">
    <property type="protein sequence ID" value="MFC0532831.1"/>
    <property type="molecule type" value="Genomic_DNA"/>
</dbReference>
<proteinExistence type="inferred from homology"/>
<evidence type="ECO:0000256" key="1">
    <source>
        <dbReference type="ARBA" id="ARBA00008857"/>
    </source>
</evidence>
<keyword evidence="3" id="KW-0238">DNA-binding</keyword>
<accession>A0ABV6ME08</accession>
<evidence type="ECO:0000256" key="3">
    <source>
        <dbReference type="ARBA" id="ARBA00023125"/>
    </source>
</evidence>
<dbReference type="SUPFAM" id="SSF56349">
    <property type="entry name" value="DNA breaking-rejoining enzymes"/>
    <property type="match status" value="1"/>
</dbReference>
<dbReference type="Gene3D" id="1.10.150.130">
    <property type="match status" value="1"/>
</dbReference>
<gene>
    <name evidence="6" type="ORF">ACFFIA_34950</name>
</gene>
<dbReference type="InterPro" id="IPR011010">
    <property type="entry name" value="DNA_brk_join_enz"/>
</dbReference>
<dbReference type="CDD" id="cd01189">
    <property type="entry name" value="INT_ICEBs1_C_like"/>
    <property type="match status" value="1"/>
</dbReference>
<dbReference type="PANTHER" id="PTHR30629">
    <property type="entry name" value="PROPHAGE INTEGRASE"/>
    <property type="match status" value="1"/>
</dbReference>
<dbReference type="InterPro" id="IPR002104">
    <property type="entry name" value="Integrase_catalytic"/>
</dbReference>